<evidence type="ECO:0000313" key="12">
    <source>
        <dbReference type="EMBL" id="SDH06861.1"/>
    </source>
</evidence>
<dbReference type="PRINTS" id="PR00420">
    <property type="entry name" value="RNGMNOXGNASE"/>
</dbReference>
<keyword evidence="4 9" id="KW-0274">FAD</keyword>
<evidence type="ECO:0000256" key="5">
    <source>
        <dbReference type="ARBA" id="ARBA00022857"/>
    </source>
</evidence>
<dbReference type="Gene3D" id="3.50.50.60">
    <property type="entry name" value="FAD/NAD(P)-binding domain"/>
    <property type="match status" value="1"/>
</dbReference>
<feature type="domain" description="FAD-binding" evidence="11">
    <location>
        <begin position="29"/>
        <end position="381"/>
    </location>
</feature>
<gene>
    <name evidence="9" type="primary">kmo</name>
    <name evidence="12" type="ORF">SAMN04489796_1011305</name>
</gene>
<comment type="catalytic activity">
    <reaction evidence="8 9">
        <text>L-kynurenine + NADPH + O2 + H(+) = 3-hydroxy-L-kynurenine + NADP(+) + H2O</text>
        <dbReference type="Rhea" id="RHEA:20545"/>
        <dbReference type="ChEBI" id="CHEBI:15377"/>
        <dbReference type="ChEBI" id="CHEBI:15378"/>
        <dbReference type="ChEBI" id="CHEBI:15379"/>
        <dbReference type="ChEBI" id="CHEBI:57783"/>
        <dbReference type="ChEBI" id="CHEBI:57959"/>
        <dbReference type="ChEBI" id="CHEBI:58125"/>
        <dbReference type="ChEBI" id="CHEBI:58349"/>
        <dbReference type="EC" id="1.14.13.9"/>
    </reaction>
</comment>
<feature type="compositionally biased region" description="Polar residues" evidence="10">
    <location>
        <begin position="1"/>
        <end position="10"/>
    </location>
</feature>
<dbReference type="PANTHER" id="PTHR46028:SF2">
    <property type="entry name" value="KYNURENINE 3-MONOOXYGENASE"/>
    <property type="match status" value="1"/>
</dbReference>
<dbReference type="EC" id="1.14.13.9" evidence="9"/>
<accession>A0A1G7ZDP1</accession>
<evidence type="ECO:0000256" key="6">
    <source>
        <dbReference type="ARBA" id="ARBA00023002"/>
    </source>
</evidence>
<dbReference type="STRING" id="262004.SAMN04489796_1011305"/>
<dbReference type="UniPathway" id="UPA00253">
    <property type="reaction ID" value="UER00328"/>
</dbReference>
<evidence type="ECO:0000256" key="9">
    <source>
        <dbReference type="HAMAP-Rule" id="MF_01971"/>
    </source>
</evidence>
<keyword evidence="3 9" id="KW-0662">Pyridine nucleotide biosynthesis</keyword>
<evidence type="ECO:0000256" key="2">
    <source>
        <dbReference type="ARBA" id="ARBA00022630"/>
    </source>
</evidence>
<evidence type="ECO:0000259" key="11">
    <source>
        <dbReference type="Pfam" id="PF01494"/>
    </source>
</evidence>
<dbReference type="GO" id="GO:0070189">
    <property type="term" value="P:kynurenine metabolic process"/>
    <property type="evidence" value="ECO:0007669"/>
    <property type="project" value="TreeGrafter"/>
</dbReference>
<dbReference type="PANTHER" id="PTHR46028">
    <property type="entry name" value="KYNURENINE 3-MONOOXYGENASE"/>
    <property type="match status" value="1"/>
</dbReference>
<proteinExistence type="inferred from homology"/>
<dbReference type="InterPro" id="IPR027545">
    <property type="entry name" value="Kynurenine_monooxygenase"/>
</dbReference>
<dbReference type="InterPro" id="IPR002938">
    <property type="entry name" value="FAD-bd"/>
</dbReference>
<protein>
    <recommendedName>
        <fullName evidence="9">Kynurenine 3-monooxygenase</fullName>
        <ecNumber evidence="9">1.14.13.9</ecNumber>
    </recommendedName>
    <alternativeName>
        <fullName evidence="9">Kynurenine 3-hydroxylase</fullName>
    </alternativeName>
</protein>
<name>A0A1G7ZDP1_9FLAO</name>
<feature type="region of interest" description="Disordered" evidence="10">
    <location>
        <begin position="1"/>
        <end position="22"/>
    </location>
</feature>
<keyword evidence="13" id="KW-1185">Reference proteome</keyword>
<keyword evidence="7 9" id="KW-0503">Monooxygenase</keyword>
<evidence type="ECO:0000256" key="4">
    <source>
        <dbReference type="ARBA" id="ARBA00022827"/>
    </source>
</evidence>
<dbReference type="FunFam" id="3.50.50.60:FF:000185">
    <property type="entry name" value="Kynurenine 3-monooxygenase"/>
    <property type="match status" value="1"/>
</dbReference>
<dbReference type="InterPro" id="IPR036188">
    <property type="entry name" value="FAD/NAD-bd_sf"/>
</dbReference>
<dbReference type="EMBL" id="FNCZ01000001">
    <property type="protein sequence ID" value="SDH06861.1"/>
    <property type="molecule type" value="Genomic_DNA"/>
</dbReference>
<dbReference type="Proteomes" id="UP000199492">
    <property type="component" value="Unassembled WGS sequence"/>
</dbReference>
<reference evidence="13" key="1">
    <citation type="submission" date="2016-10" db="EMBL/GenBank/DDBJ databases">
        <authorList>
            <person name="Varghese N."/>
            <person name="Submissions S."/>
        </authorList>
    </citation>
    <scope>NUCLEOTIDE SEQUENCE [LARGE SCALE GENOMIC DNA]</scope>
    <source>
        <strain evidence="13">DSM 15363</strain>
    </source>
</reference>
<comment type="pathway">
    <text evidence="9">Cofactor biosynthesis; NAD(+) biosynthesis; quinolinate from L-kynurenine: step 1/3.</text>
</comment>
<comment type="function">
    <text evidence="9">Catalyzes the hydroxylation of L-kynurenine (L-Kyn) to form 3-hydroxy-L-kynurenine (L-3OHKyn). Required for synthesis of quinolinic acid.</text>
</comment>
<dbReference type="GO" id="GO:0019805">
    <property type="term" value="P:quinolinate biosynthetic process"/>
    <property type="evidence" value="ECO:0007669"/>
    <property type="project" value="UniProtKB-UniRule"/>
</dbReference>
<evidence type="ECO:0000256" key="1">
    <source>
        <dbReference type="ARBA" id="ARBA00001974"/>
    </source>
</evidence>
<dbReference type="AlphaFoldDB" id="A0A1G7ZDP1"/>
<dbReference type="GO" id="GO:0004502">
    <property type="term" value="F:kynurenine 3-monooxygenase activity"/>
    <property type="evidence" value="ECO:0007669"/>
    <property type="project" value="UniProtKB-UniRule"/>
</dbReference>
<comment type="similarity">
    <text evidence="9">Belongs to the aromatic-ring hydroxylase family. KMO subfamily.</text>
</comment>
<comment type="cofactor">
    <cofactor evidence="1 9">
        <name>FAD</name>
        <dbReference type="ChEBI" id="CHEBI:57692"/>
    </cofactor>
</comment>
<keyword evidence="2 9" id="KW-0285">Flavoprotein</keyword>
<dbReference type="Pfam" id="PF01494">
    <property type="entry name" value="FAD_binding_3"/>
    <property type="match status" value="1"/>
</dbReference>
<evidence type="ECO:0000256" key="3">
    <source>
        <dbReference type="ARBA" id="ARBA00022642"/>
    </source>
</evidence>
<sequence length="487" mass="55364">MSPRAQSRGQIRSRLRSTRQNTMKKQENILIIGAGLCGSLLALRLGQRGYNVTVYEMRPDLRTTDISAGRSINLAFSDRGNKAMKLVGIEDKVKALCIPMNGRMIHDKEGNTFLSNYSGRDYEYINSISRGELNGLLLTEAEKHDNVTIHFNKKCNSVDFEKTTALFQDYNSKEEFIEDADCIIAADGAGSALRKSYYLSHKFLFSFSQEYLSHGYKELTFLPKEDGGYKTYKNALHIWPRSSFMLIALPNLDGSFTVTLFLSYNEGEYNFNNLTTPEIVTEFFQKEFPDALEIMPNLVDDFFENPTAALGTVKCSPWHYKGNTLLMGDSAHAIVPFYGQGMNASFEDVVEFDKVLDQNLDNWEATFEAYEKNRKKDTDAIADLAIDNFHEMKGHVANPIFQEKRKIEMALEKEFPNQYSSKYSLVTFNENIGYREAMLKGRAQDKAILNMLTDNIMSSDDDLKDILDKVNVETEAILEDDRIAGLH</sequence>
<organism evidence="12 13">
    <name type="scientific">Winogradskyella thalassocola</name>
    <dbReference type="NCBI Taxonomy" id="262004"/>
    <lineage>
        <taxon>Bacteria</taxon>
        <taxon>Pseudomonadati</taxon>
        <taxon>Bacteroidota</taxon>
        <taxon>Flavobacteriia</taxon>
        <taxon>Flavobacteriales</taxon>
        <taxon>Flavobacteriaceae</taxon>
        <taxon>Winogradskyella</taxon>
    </lineage>
</organism>
<dbReference type="GO" id="GO:0043420">
    <property type="term" value="P:anthranilate metabolic process"/>
    <property type="evidence" value="ECO:0007669"/>
    <property type="project" value="UniProtKB-UniRule"/>
</dbReference>
<dbReference type="GO" id="GO:0009435">
    <property type="term" value="P:NAD+ biosynthetic process"/>
    <property type="evidence" value="ECO:0007669"/>
    <property type="project" value="UniProtKB-UniPathway"/>
</dbReference>
<dbReference type="HAMAP" id="MF_01971">
    <property type="entry name" value="Kynurenine_monooxygenase"/>
    <property type="match status" value="1"/>
</dbReference>
<keyword evidence="5 9" id="KW-0521">NADP</keyword>
<evidence type="ECO:0000313" key="13">
    <source>
        <dbReference type="Proteomes" id="UP000199492"/>
    </source>
</evidence>
<keyword evidence="6 9" id="KW-0560">Oxidoreductase</keyword>
<dbReference type="SUPFAM" id="SSF51905">
    <property type="entry name" value="FAD/NAD(P)-binding domain"/>
    <property type="match status" value="1"/>
</dbReference>
<evidence type="ECO:0000256" key="10">
    <source>
        <dbReference type="SAM" id="MobiDB-lite"/>
    </source>
</evidence>
<dbReference type="GO" id="GO:0006569">
    <property type="term" value="P:L-tryptophan catabolic process"/>
    <property type="evidence" value="ECO:0007669"/>
    <property type="project" value="UniProtKB-UniRule"/>
</dbReference>
<evidence type="ECO:0000256" key="7">
    <source>
        <dbReference type="ARBA" id="ARBA00023033"/>
    </source>
</evidence>
<evidence type="ECO:0000256" key="8">
    <source>
        <dbReference type="ARBA" id="ARBA00047818"/>
    </source>
</evidence>
<dbReference type="GO" id="GO:0071949">
    <property type="term" value="F:FAD binding"/>
    <property type="evidence" value="ECO:0007669"/>
    <property type="project" value="InterPro"/>
</dbReference>